<dbReference type="EMBL" id="QKSB01000001">
    <property type="protein sequence ID" value="PZE18493.1"/>
    <property type="molecule type" value="Genomic_DNA"/>
</dbReference>
<keyword evidence="3 5" id="KW-1133">Transmembrane helix</keyword>
<protein>
    <recommendedName>
        <fullName evidence="8">EI24 domain-containing protein</fullName>
    </recommendedName>
</protein>
<feature type="transmembrane region" description="Helical" evidence="5">
    <location>
        <begin position="215"/>
        <end position="239"/>
    </location>
</feature>
<keyword evidence="7" id="KW-1185">Reference proteome</keyword>
<feature type="transmembrane region" description="Helical" evidence="5">
    <location>
        <begin position="127"/>
        <end position="146"/>
    </location>
</feature>
<feature type="transmembrane region" description="Helical" evidence="5">
    <location>
        <begin position="152"/>
        <end position="171"/>
    </location>
</feature>
<feature type="transmembrane region" description="Helical" evidence="5">
    <location>
        <begin position="26"/>
        <end position="44"/>
    </location>
</feature>
<keyword evidence="2 5" id="KW-0812">Transmembrane</keyword>
<evidence type="ECO:0008006" key="8">
    <source>
        <dbReference type="Google" id="ProtNLM"/>
    </source>
</evidence>
<evidence type="ECO:0000256" key="3">
    <source>
        <dbReference type="ARBA" id="ARBA00022989"/>
    </source>
</evidence>
<organism evidence="6 7">
    <name type="scientific">Putridiphycobacter roseus</name>
    <dbReference type="NCBI Taxonomy" id="2219161"/>
    <lineage>
        <taxon>Bacteria</taxon>
        <taxon>Pseudomonadati</taxon>
        <taxon>Bacteroidota</taxon>
        <taxon>Flavobacteriia</taxon>
        <taxon>Flavobacteriales</taxon>
        <taxon>Crocinitomicaceae</taxon>
        <taxon>Putridiphycobacter</taxon>
    </lineage>
</organism>
<comment type="subcellular location">
    <subcellularLocation>
        <location evidence="1">Membrane</location>
        <topology evidence="1">Multi-pass membrane protein</topology>
    </subcellularLocation>
</comment>
<name>A0A2W1NHB6_9FLAO</name>
<evidence type="ECO:0000256" key="2">
    <source>
        <dbReference type="ARBA" id="ARBA00022692"/>
    </source>
</evidence>
<accession>A0A2W1NHB6</accession>
<evidence type="ECO:0000313" key="7">
    <source>
        <dbReference type="Proteomes" id="UP000249248"/>
    </source>
</evidence>
<keyword evidence="4 5" id="KW-0472">Membrane</keyword>
<evidence type="ECO:0000256" key="4">
    <source>
        <dbReference type="ARBA" id="ARBA00023136"/>
    </source>
</evidence>
<proteinExistence type="predicted"/>
<sequence length="251" mass="28656">MAIINQFLSIFKAFLGSLAFVVKHKLYVYFIPAIVFAILFYYSMKGGANMSSRMAFMEDWWVIGSIVRGMESGLKSLSFVLFEFVILILLTPINSYFAEKVKEDITGVKVDFGFGQFIKSIFRSIKIFAIAFSIEIFLLILLWILSFLFGDAFYKIVAFMVTSFFIGFSFFDFALELDAKNAKTSWQFGTQHKWICLFAGLIFSVAIYIPEETGFLVLFLFTITLVPHMLTIAAAQVYFKEFGQKNTPTLS</sequence>
<dbReference type="OrthoDB" id="1467145at2"/>
<comment type="caution">
    <text evidence="6">The sequence shown here is derived from an EMBL/GenBank/DDBJ whole genome shotgun (WGS) entry which is preliminary data.</text>
</comment>
<dbReference type="RefSeq" id="WP_111061393.1">
    <property type="nucleotide sequence ID" value="NZ_JBHUCU010000007.1"/>
</dbReference>
<dbReference type="Proteomes" id="UP000249248">
    <property type="component" value="Unassembled WGS sequence"/>
</dbReference>
<dbReference type="AlphaFoldDB" id="A0A2W1NHB6"/>
<dbReference type="Pfam" id="PF07264">
    <property type="entry name" value="EI24"/>
    <property type="match status" value="1"/>
</dbReference>
<feature type="transmembrane region" description="Helical" evidence="5">
    <location>
        <begin position="192"/>
        <end position="209"/>
    </location>
</feature>
<gene>
    <name evidence="6" type="ORF">DNU06_01275</name>
</gene>
<dbReference type="InterPro" id="IPR059112">
    <property type="entry name" value="CysZ/EI24"/>
</dbReference>
<evidence type="ECO:0000256" key="1">
    <source>
        <dbReference type="ARBA" id="ARBA00004141"/>
    </source>
</evidence>
<feature type="transmembrane region" description="Helical" evidence="5">
    <location>
        <begin position="77"/>
        <end position="97"/>
    </location>
</feature>
<evidence type="ECO:0000313" key="6">
    <source>
        <dbReference type="EMBL" id="PZE18493.1"/>
    </source>
</evidence>
<reference evidence="6 7" key="1">
    <citation type="submission" date="2018-06" db="EMBL/GenBank/DDBJ databases">
        <title>The draft genome sequence of Crocinitomix sp. SM1701.</title>
        <authorList>
            <person name="Zhang X."/>
        </authorList>
    </citation>
    <scope>NUCLEOTIDE SEQUENCE [LARGE SCALE GENOMIC DNA]</scope>
    <source>
        <strain evidence="6 7">SM1701</strain>
    </source>
</reference>
<evidence type="ECO:0000256" key="5">
    <source>
        <dbReference type="SAM" id="Phobius"/>
    </source>
</evidence>